<organism evidence="1">
    <name type="scientific">Pseudomonas phage HRDY3</name>
    <dbReference type="NCBI Taxonomy" id="3236930"/>
    <lineage>
        <taxon>Viruses</taxon>
    </lineage>
</organism>
<dbReference type="EMBL" id="PQ015379">
    <property type="protein sequence ID" value="XDJ15158.1"/>
    <property type="molecule type" value="Genomic_DNA"/>
</dbReference>
<name>A0AB39CE24_9VIRU</name>
<accession>A0AB39CE24</accession>
<protein>
    <submittedName>
        <fullName evidence="1">Uncharacterized protein</fullName>
    </submittedName>
</protein>
<proteinExistence type="predicted"/>
<evidence type="ECO:0000313" key="1">
    <source>
        <dbReference type="EMBL" id="XDJ15158.1"/>
    </source>
</evidence>
<reference evidence="1" key="1">
    <citation type="submission" date="2024-07" db="EMBL/GenBank/DDBJ databases">
        <authorList>
            <person name="Bringhurst R.M."/>
            <person name="Homer T.E."/>
        </authorList>
    </citation>
    <scope>NUCLEOTIDE SEQUENCE</scope>
</reference>
<sequence length="161" mass="18707">MNHKPYTLTLHDNETEVVVDIDNKTISARNHEDSVFRLRGHGIGFIINESKNWIEPEVETVMANCAVTFTNFVRDQFLSLHAWEPWRKYPDLIKIRLASKCMYLIFDRPQDGPRLNFTNSQIGEEWPQIINKNQDVFTLHRGHITSGSPDGGCLQFMYSLK</sequence>